<protein>
    <submittedName>
        <fullName evidence="3">Biotin--protein ligase</fullName>
        <ecNumber evidence="3">6.3.4.15</ecNumber>
    </submittedName>
</protein>
<feature type="region of interest" description="Disordered" evidence="1">
    <location>
        <begin position="178"/>
        <end position="249"/>
    </location>
</feature>
<dbReference type="PANTHER" id="PTHR12835">
    <property type="entry name" value="BIOTIN PROTEIN LIGASE"/>
    <property type="match status" value="1"/>
</dbReference>
<gene>
    <name evidence="3" type="ORF">MNEG_2237</name>
</gene>
<reference evidence="3 4" key="1">
    <citation type="journal article" date="2013" name="BMC Genomics">
        <title>Reconstruction of the lipid metabolism for the microalga Monoraphidium neglectum from its genome sequence reveals characteristics suitable for biofuel production.</title>
        <authorList>
            <person name="Bogen C."/>
            <person name="Al-Dilaimi A."/>
            <person name="Albersmeier A."/>
            <person name="Wichmann J."/>
            <person name="Grundmann M."/>
            <person name="Rupp O."/>
            <person name="Lauersen K.J."/>
            <person name="Blifernez-Klassen O."/>
            <person name="Kalinowski J."/>
            <person name="Goesmann A."/>
            <person name="Mussgnug J.H."/>
            <person name="Kruse O."/>
        </authorList>
    </citation>
    <scope>NUCLEOTIDE SEQUENCE [LARGE SCALE GENOMIC DNA]</scope>
    <source>
        <strain evidence="3 4">SAG 48.87</strain>
    </source>
</reference>
<dbReference type="KEGG" id="mng:MNEG_2237"/>
<dbReference type="InterPro" id="IPR029062">
    <property type="entry name" value="Class_I_gatase-like"/>
</dbReference>
<feature type="region of interest" description="Disordered" evidence="1">
    <location>
        <begin position="298"/>
        <end position="346"/>
    </location>
</feature>
<dbReference type="CDD" id="cd03144">
    <property type="entry name" value="GATase1_ScBLP_like"/>
    <property type="match status" value="1"/>
</dbReference>
<dbReference type="OrthoDB" id="10250105at2759"/>
<feature type="domain" description="Biotin-protein ligase N-terminal" evidence="2">
    <location>
        <begin position="23"/>
        <end position="166"/>
    </location>
</feature>
<feature type="compositionally biased region" description="Low complexity" evidence="1">
    <location>
        <begin position="299"/>
        <end position="316"/>
    </location>
</feature>
<dbReference type="InterPro" id="IPR019197">
    <property type="entry name" value="Biotin-prot_ligase_N"/>
</dbReference>
<accession>A0A0D2LGV6</accession>
<feature type="compositionally biased region" description="Polar residues" evidence="1">
    <location>
        <begin position="236"/>
        <end position="249"/>
    </location>
</feature>
<dbReference type="Proteomes" id="UP000054498">
    <property type="component" value="Unassembled WGS sequence"/>
</dbReference>
<organism evidence="3 4">
    <name type="scientific">Monoraphidium neglectum</name>
    <dbReference type="NCBI Taxonomy" id="145388"/>
    <lineage>
        <taxon>Eukaryota</taxon>
        <taxon>Viridiplantae</taxon>
        <taxon>Chlorophyta</taxon>
        <taxon>core chlorophytes</taxon>
        <taxon>Chlorophyceae</taxon>
        <taxon>CS clade</taxon>
        <taxon>Sphaeropleales</taxon>
        <taxon>Selenastraceae</taxon>
        <taxon>Monoraphidium</taxon>
    </lineage>
</organism>
<dbReference type="GO" id="GO:0005737">
    <property type="term" value="C:cytoplasm"/>
    <property type="evidence" value="ECO:0007669"/>
    <property type="project" value="TreeGrafter"/>
</dbReference>
<dbReference type="AlphaFoldDB" id="A0A0D2LGV6"/>
<dbReference type="SUPFAM" id="SSF52317">
    <property type="entry name" value="Class I glutamine amidotransferase-like"/>
    <property type="match status" value="1"/>
</dbReference>
<dbReference type="STRING" id="145388.A0A0D2LGV6"/>
<feature type="compositionally biased region" description="Polar residues" evidence="1">
    <location>
        <begin position="218"/>
        <end position="229"/>
    </location>
</feature>
<evidence type="ECO:0000313" key="4">
    <source>
        <dbReference type="Proteomes" id="UP000054498"/>
    </source>
</evidence>
<keyword evidence="3" id="KW-0436">Ligase</keyword>
<dbReference type="GO" id="GO:0004077">
    <property type="term" value="F:biotin--[biotin carboxyl-carrier protein] ligase activity"/>
    <property type="evidence" value="ECO:0007669"/>
    <property type="project" value="UniProtKB-EC"/>
</dbReference>
<dbReference type="Pfam" id="PF09825">
    <property type="entry name" value="BPL_N"/>
    <property type="match status" value="1"/>
</dbReference>
<evidence type="ECO:0000256" key="1">
    <source>
        <dbReference type="SAM" id="MobiDB-lite"/>
    </source>
</evidence>
<proteinExistence type="predicted"/>
<evidence type="ECO:0000313" key="3">
    <source>
        <dbReference type="EMBL" id="KIZ05719.1"/>
    </source>
</evidence>
<dbReference type="EC" id="6.3.4.15" evidence="3"/>
<dbReference type="GeneID" id="25735115"/>
<dbReference type="RefSeq" id="XP_013904738.1">
    <property type="nucleotide sequence ID" value="XM_014049284.1"/>
</dbReference>
<keyword evidence="4" id="KW-1185">Reference proteome</keyword>
<dbReference type="EMBL" id="KK100465">
    <property type="protein sequence ID" value="KIZ05719.1"/>
    <property type="molecule type" value="Genomic_DNA"/>
</dbReference>
<name>A0A0D2LGV6_9CHLO</name>
<sequence length="346" mass="37439">MHPAAPHPAQPRAAAAAAGRARVAVYRGEGAGWRSVQSAVASISRLLPPDRFLVDTMATRELLAGGWQARVALLVMPGGADLPYCKHLNGAGNALIRDYVSGGGSYLGICAGAYYACARVEFEAGSAMEVIGERELCFFPGVARGAVVPGFDYQTERGAAAVPLEFLGPEDVEQLLAGRRRQQQEQQQQEQQQQQQQKTQQPQQQQRQQQQHLAADSNPPQSTSSNCSMPTRECSGRSNNAHTDVSSSSRWRHAIDYCNGGPFFVAPDGAADWDKGGLPGVDVLARYVDLPQGALTRVQPRQAAQEAEQQRQQQQQEQEKEEEEEGEAAGRETCGSGCAVRSHCRV</sequence>
<feature type="compositionally biased region" description="Low complexity" evidence="1">
    <location>
        <begin position="184"/>
        <end position="211"/>
    </location>
</feature>
<evidence type="ECO:0000259" key="2">
    <source>
        <dbReference type="Pfam" id="PF09825"/>
    </source>
</evidence>
<dbReference type="PANTHER" id="PTHR12835:SF5">
    <property type="entry name" value="BIOTIN--PROTEIN LIGASE"/>
    <property type="match status" value="1"/>
</dbReference>